<keyword evidence="2" id="KW-1185">Reference proteome</keyword>
<evidence type="ECO:0000313" key="1">
    <source>
        <dbReference type="EMBL" id="KAG0424182.1"/>
    </source>
</evidence>
<sequence length="304" mass="33281">MFQKPTRVQKVLRAAIRLAPPPGPRPPRTVPSRRFCPAGDPRYSASPVVGLQNTTGSRRGPSPTEPLAPAAGLPAPAAARHDASSVRATRGSTPWQRGRPCRCGAHRVTDGPTRMGPEPHGVPSGARAATRTDTPQPGCFSVCRLLDLKAPQQADAAEPHDHGSWEAGSEAPLTSDSEDPRGVRRNRTTFTAQQLRALERAFERTHYPDAFAREELALRVRLSEARVQVWFQNRRAKFRRNERSAQRGLAHAHDRLQAEQPVLAALAPPSTGHRSGHSAAVGQPPHMPWPTVAHAQHHQLRWCQ</sequence>
<gene>
    <name evidence="1" type="ORF">HPB47_000073</name>
</gene>
<name>A0AC60PST6_IXOPE</name>
<comment type="caution">
    <text evidence="1">The sequence shown here is derived from an EMBL/GenBank/DDBJ whole genome shotgun (WGS) entry which is preliminary data.</text>
</comment>
<evidence type="ECO:0000313" key="2">
    <source>
        <dbReference type="Proteomes" id="UP000805193"/>
    </source>
</evidence>
<dbReference type="Proteomes" id="UP000805193">
    <property type="component" value="Unassembled WGS sequence"/>
</dbReference>
<reference evidence="1 2" key="1">
    <citation type="journal article" date="2020" name="Cell">
        <title>Large-Scale Comparative Analyses of Tick Genomes Elucidate Their Genetic Diversity and Vector Capacities.</title>
        <authorList>
            <consortium name="Tick Genome and Microbiome Consortium (TIGMIC)"/>
            <person name="Jia N."/>
            <person name="Wang J."/>
            <person name="Shi W."/>
            <person name="Du L."/>
            <person name="Sun Y."/>
            <person name="Zhan W."/>
            <person name="Jiang J.F."/>
            <person name="Wang Q."/>
            <person name="Zhang B."/>
            <person name="Ji P."/>
            <person name="Bell-Sakyi L."/>
            <person name="Cui X.M."/>
            <person name="Yuan T.T."/>
            <person name="Jiang B.G."/>
            <person name="Yang W.F."/>
            <person name="Lam T.T."/>
            <person name="Chang Q.C."/>
            <person name="Ding S.J."/>
            <person name="Wang X.J."/>
            <person name="Zhu J.G."/>
            <person name="Ruan X.D."/>
            <person name="Zhao L."/>
            <person name="Wei J.T."/>
            <person name="Ye R.Z."/>
            <person name="Que T.C."/>
            <person name="Du C.H."/>
            <person name="Zhou Y.H."/>
            <person name="Cheng J.X."/>
            <person name="Dai P.F."/>
            <person name="Guo W.B."/>
            <person name="Han X.H."/>
            <person name="Huang E.J."/>
            <person name="Li L.F."/>
            <person name="Wei W."/>
            <person name="Gao Y.C."/>
            <person name="Liu J.Z."/>
            <person name="Shao H.Z."/>
            <person name="Wang X."/>
            <person name="Wang C.C."/>
            <person name="Yang T.C."/>
            <person name="Huo Q.B."/>
            <person name="Li W."/>
            <person name="Chen H.Y."/>
            <person name="Chen S.E."/>
            <person name="Zhou L.G."/>
            <person name="Ni X.B."/>
            <person name="Tian J.H."/>
            <person name="Sheng Y."/>
            <person name="Liu T."/>
            <person name="Pan Y.S."/>
            <person name="Xia L.Y."/>
            <person name="Li J."/>
            <person name="Zhao F."/>
            <person name="Cao W.C."/>
        </authorList>
    </citation>
    <scope>NUCLEOTIDE SEQUENCE [LARGE SCALE GENOMIC DNA]</scope>
    <source>
        <strain evidence="1">Iper-2018</strain>
    </source>
</reference>
<organism evidence="1 2">
    <name type="scientific">Ixodes persulcatus</name>
    <name type="common">Taiga tick</name>
    <dbReference type="NCBI Taxonomy" id="34615"/>
    <lineage>
        <taxon>Eukaryota</taxon>
        <taxon>Metazoa</taxon>
        <taxon>Ecdysozoa</taxon>
        <taxon>Arthropoda</taxon>
        <taxon>Chelicerata</taxon>
        <taxon>Arachnida</taxon>
        <taxon>Acari</taxon>
        <taxon>Parasitiformes</taxon>
        <taxon>Ixodida</taxon>
        <taxon>Ixodoidea</taxon>
        <taxon>Ixodidae</taxon>
        <taxon>Ixodinae</taxon>
        <taxon>Ixodes</taxon>
    </lineage>
</organism>
<protein>
    <submittedName>
        <fullName evidence="1">Uncharacterized protein</fullName>
    </submittedName>
</protein>
<proteinExistence type="predicted"/>
<dbReference type="EMBL" id="JABSTQ010010006">
    <property type="protein sequence ID" value="KAG0424182.1"/>
    <property type="molecule type" value="Genomic_DNA"/>
</dbReference>
<accession>A0AC60PST6</accession>